<feature type="repeat" description="TPR" evidence="1">
    <location>
        <begin position="670"/>
        <end position="703"/>
    </location>
</feature>
<evidence type="ECO:0000256" key="3">
    <source>
        <dbReference type="SAM" id="MobiDB-lite"/>
    </source>
</evidence>
<dbReference type="Proteomes" id="UP000315995">
    <property type="component" value="Chromosome"/>
</dbReference>
<feature type="compositionally biased region" description="Polar residues" evidence="3">
    <location>
        <begin position="468"/>
        <end position="500"/>
    </location>
</feature>
<feature type="region of interest" description="Disordered" evidence="3">
    <location>
        <begin position="714"/>
        <end position="737"/>
    </location>
</feature>
<dbReference type="SUPFAM" id="SSF48452">
    <property type="entry name" value="TPR-like"/>
    <property type="match status" value="1"/>
</dbReference>
<keyword evidence="6" id="KW-1185">Reference proteome</keyword>
<dbReference type="PROSITE" id="PS50076">
    <property type="entry name" value="DNAJ_2"/>
    <property type="match status" value="1"/>
</dbReference>
<evidence type="ECO:0000259" key="4">
    <source>
        <dbReference type="PROSITE" id="PS50076"/>
    </source>
</evidence>
<feature type="coiled-coil region" evidence="2">
    <location>
        <begin position="336"/>
        <end position="363"/>
    </location>
</feature>
<keyword evidence="2" id="KW-0175">Coiled coil</keyword>
<gene>
    <name evidence="5" type="ORF">FIV42_17405</name>
</gene>
<evidence type="ECO:0000313" key="6">
    <source>
        <dbReference type="Proteomes" id="UP000315995"/>
    </source>
</evidence>
<sequence>MKKVFLITEDDTLRQTVAQCVAKLDATVESCGEWSEAKDALFKDRFDAVCIDYDAIKIEGLDAFILLDNILQKELTPGVLLLRKASQRAKQFISSLDSFRDSIELGGAEPSVELLAPHLQDLLAEAAADREQAQAPEADVGPTLVEVHLPSLEKGLLDKVSLPRVLYTLAQTRATGLLQLQNDSIKRRYAIREGQPLELKSAAFSDIETLASAFAWQGGQYAFAKTSVPDGEPIDVLPFIFNSLDRHVPQRRVMQSMMPHMRTYPTVTNLWAKRRDAVKANAILDKFMKACDGETHLEKALAALGADATAGFKASLYARHTDLIMLRSQPTPEGVNVQYDAAVEQAQQQRVEEEKKATKAYRATGTGRLDLEKELHDFLDEIEQATPYEIFDVWEGCGREPIKTKFYKMVKMHHPDVYGGNVSGDVKRLAQEIFIAIKDAYTELLKVEKEQTRPDPRESTGVGDSISEPMTSGRTSTNSGGKSVAGPSTETLNTGVSAASTGLDEPSFGAEPATQMASEEVDTDDSARQSRVERLKAKRRATPIGLGREPSTPIVQGKTRKSELRQGSEERKARLEKLRRKSTSGTTSGIHNRGDKAKKAFNEGYKAYRENENEHLAFRYFSTAYNLEPDNPTYMTFYGYFLFLNEPDKRDEAQKVLEKAIEIGDRQSLPDAHLFLGHILKVKDKSRQAMKHFKIAHKLNPKSREAERELRLYQMRHKDESNDESDAGSFLKNLFKK</sequence>
<dbReference type="PROSITE" id="PS50005">
    <property type="entry name" value="TPR"/>
    <property type="match status" value="1"/>
</dbReference>
<dbReference type="CDD" id="cd06257">
    <property type="entry name" value="DnaJ"/>
    <property type="match status" value="1"/>
</dbReference>
<dbReference type="SUPFAM" id="SSF46565">
    <property type="entry name" value="Chaperone J-domain"/>
    <property type="match status" value="1"/>
</dbReference>
<name>A0A4Y6PW42_PERCE</name>
<dbReference type="AlphaFoldDB" id="A0A4Y6PW42"/>
<dbReference type="InterPro" id="IPR011990">
    <property type="entry name" value="TPR-like_helical_dom_sf"/>
</dbReference>
<dbReference type="Gene3D" id="1.25.40.10">
    <property type="entry name" value="Tetratricopeptide repeat domain"/>
    <property type="match status" value="1"/>
</dbReference>
<dbReference type="RefSeq" id="WP_141198921.1">
    <property type="nucleotide sequence ID" value="NZ_CP041186.1"/>
</dbReference>
<dbReference type="Gene3D" id="1.10.287.110">
    <property type="entry name" value="DnaJ domain"/>
    <property type="match status" value="1"/>
</dbReference>
<protein>
    <submittedName>
        <fullName evidence="5">DUF4388 domain-containing protein</fullName>
    </submittedName>
</protein>
<feature type="domain" description="J" evidence="4">
    <location>
        <begin position="386"/>
        <end position="449"/>
    </location>
</feature>
<dbReference type="InterPro" id="IPR019734">
    <property type="entry name" value="TPR_rpt"/>
</dbReference>
<dbReference type="EMBL" id="CP041186">
    <property type="protein sequence ID" value="QDG52450.1"/>
    <property type="molecule type" value="Genomic_DNA"/>
</dbReference>
<feature type="region of interest" description="Disordered" evidence="3">
    <location>
        <begin position="448"/>
        <end position="594"/>
    </location>
</feature>
<accession>A0A5B8Y6V7</accession>
<organism evidence="5 6">
    <name type="scientific">Persicimonas caeni</name>
    <dbReference type="NCBI Taxonomy" id="2292766"/>
    <lineage>
        <taxon>Bacteria</taxon>
        <taxon>Deltaproteobacteria</taxon>
        <taxon>Bradymonadales</taxon>
        <taxon>Bradymonadaceae</taxon>
        <taxon>Persicimonas</taxon>
    </lineage>
</organism>
<evidence type="ECO:0000313" key="5">
    <source>
        <dbReference type="EMBL" id="QDG52450.1"/>
    </source>
</evidence>
<feature type="compositionally biased region" description="Basic and acidic residues" evidence="3">
    <location>
        <begin position="448"/>
        <end position="458"/>
    </location>
</feature>
<dbReference type="SMART" id="SM00271">
    <property type="entry name" value="DnaJ"/>
    <property type="match status" value="1"/>
</dbReference>
<dbReference type="OrthoDB" id="9786294at2"/>
<dbReference type="InterPro" id="IPR001623">
    <property type="entry name" value="DnaJ_domain"/>
</dbReference>
<dbReference type="InterPro" id="IPR025497">
    <property type="entry name" value="PatA-like_N"/>
</dbReference>
<keyword evidence="1" id="KW-0802">TPR repeat</keyword>
<reference evidence="5 6" key="1">
    <citation type="submission" date="2019-06" db="EMBL/GenBank/DDBJ databases">
        <title>Persicimonas caeni gen. nov., sp. nov., a predatory bacterium isolated from solar saltern.</title>
        <authorList>
            <person name="Wang S."/>
        </authorList>
    </citation>
    <scope>NUCLEOTIDE SEQUENCE [LARGE SCALE GENOMIC DNA]</scope>
    <source>
        <strain evidence="5 6">YN101</strain>
    </source>
</reference>
<feature type="compositionally biased region" description="Basic and acidic residues" evidence="3">
    <location>
        <begin position="525"/>
        <end position="535"/>
    </location>
</feature>
<dbReference type="InterPro" id="IPR036869">
    <property type="entry name" value="J_dom_sf"/>
</dbReference>
<dbReference type="Pfam" id="PF14332">
    <property type="entry name" value="DUF4388"/>
    <property type="match status" value="1"/>
</dbReference>
<proteinExistence type="predicted"/>
<feature type="compositionally biased region" description="Basic and acidic residues" evidence="3">
    <location>
        <begin position="560"/>
        <end position="576"/>
    </location>
</feature>
<accession>A0A4Y6PW42</accession>
<evidence type="ECO:0000256" key="2">
    <source>
        <dbReference type="SAM" id="Coils"/>
    </source>
</evidence>
<evidence type="ECO:0000256" key="1">
    <source>
        <dbReference type="PROSITE-ProRule" id="PRU00339"/>
    </source>
</evidence>